<dbReference type="CDD" id="cd06261">
    <property type="entry name" value="TM_PBP2"/>
    <property type="match status" value="1"/>
</dbReference>
<evidence type="ECO:0000256" key="2">
    <source>
        <dbReference type="ARBA" id="ARBA00022448"/>
    </source>
</evidence>
<dbReference type="PROSITE" id="PS50928">
    <property type="entry name" value="ABC_TM1"/>
    <property type="match status" value="1"/>
</dbReference>
<dbReference type="PANTHER" id="PTHR30193:SF37">
    <property type="entry name" value="INNER MEMBRANE ABC TRANSPORTER PERMEASE PROTEIN YCJO"/>
    <property type="match status" value="1"/>
</dbReference>
<dbReference type="GO" id="GO:0005886">
    <property type="term" value="C:plasma membrane"/>
    <property type="evidence" value="ECO:0007669"/>
    <property type="project" value="UniProtKB-SubCell"/>
</dbReference>
<evidence type="ECO:0000256" key="8">
    <source>
        <dbReference type="SAM" id="MobiDB-lite"/>
    </source>
</evidence>
<keyword evidence="6 7" id="KW-0472">Membrane</keyword>
<feature type="transmembrane region" description="Helical" evidence="7">
    <location>
        <begin position="199"/>
        <end position="220"/>
    </location>
</feature>
<comment type="similarity">
    <text evidence="7">Belongs to the binding-protein-dependent transport system permease family.</text>
</comment>
<dbReference type="Pfam" id="PF00528">
    <property type="entry name" value="BPD_transp_1"/>
    <property type="match status" value="1"/>
</dbReference>
<dbReference type="Proteomes" id="UP001165041">
    <property type="component" value="Unassembled WGS sequence"/>
</dbReference>
<evidence type="ECO:0000256" key="1">
    <source>
        <dbReference type="ARBA" id="ARBA00004651"/>
    </source>
</evidence>
<evidence type="ECO:0000256" key="7">
    <source>
        <dbReference type="RuleBase" id="RU363032"/>
    </source>
</evidence>
<name>A0A9W6V4X0_9ACTN</name>
<evidence type="ECO:0000313" key="10">
    <source>
        <dbReference type="EMBL" id="GLW72662.1"/>
    </source>
</evidence>
<feature type="compositionally biased region" description="Low complexity" evidence="8">
    <location>
        <begin position="24"/>
        <end position="35"/>
    </location>
</feature>
<dbReference type="SUPFAM" id="SSF161098">
    <property type="entry name" value="MetI-like"/>
    <property type="match status" value="1"/>
</dbReference>
<dbReference type="InterPro" id="IPR035906">
    <property type="entry name" value="MetI-like_sf"/>
</dbReference>
<evidence type="ECO:0000256" key="6">
    <source>
        <dbReference type="ARBA" id="ARBA00023136"/>
    </source>
</evidence>
<evidence type="ECO:0000256" key="4">
    <source>
        <dbReference type="ARBA" id="ARBA00022692"/>
    </source>
</evidence>
<protein>
    <recommendedName>
        <fullName evidence="9">ABC transmembrane type-1 domain-containing protein</fullName>
    </recommendedName>
</protein>
<evidence type="ECO:0000313" key="11">
    <source>
        <dbReference type="Proteomes" id="UP001165041"/>
    </source>
</evidence>
<feature type="transmembrane region" description="Helical" evidence="7">
    <location>
        <begin position="148"/>
        <end position="168"/>
    </location>
</feature>
<dbReference type="GO" id="GO:0055085">
    <property type="term" value="P:transmembrane transport"/>
    <property type="evidence" value="ECO:0007669"/>
    <property type="project" value="InterPro"/>
</dbReference>
<comment type="caution">
    <text evidence="10">The sequence shown here is derived from an EMBL/GenBank/DDBJ whole genome shotgun (WGS) entry which is preliminary data.</text>
</comment>
<dbReference type="InterPro" id="IPR000515">
    <property type="entry name" value="MetI-like"/>
</dbReference>
<keyword evidence="2 7" id="KW-0813">Transport</keyword>
<dbReference type="AlphaFoldDB" id="A0A9W6V4X0"/>
<dbReference type="InterPro" id="IPR051393">
    <property type="entry name" value="ABC_transporter_permease"/>
</dbReference>
<feature type="domain" description="ABC transmembrane type-1" evidence="9">
    <location>
        <begin position="111"/>
        <end position="325"/>
    </location>
</feature>
<feature type="transmembrane region" description="Helical" evidence="7">
    <location>
        <begin position="51"/>
        <end position="76"/>
    </location>
</feature>
<evidence type="ECO:0000256" key="5">
    <source>
        <dbReference type="ARBA" id="ARBA00022989"/>
    </source>
</evidence>
<dbReference type="Gene3D" id="1.10.3720.10">
    <property type="entry name" value="MetI-like"/>
    <property type="match status" value="1"/>
</dbReference>
<reference evidence="10" key="1">
    <citation type="submission" date="2023-02" db="EMBL/GenBank/DDBJ databases">
        <title>Kitasatospora phosalacinea NBRC 14627.</title>
        <authorList>
            <person name="Ichikawa N."/>
            <person name="Sato H."/>
            <person name="Tonouchi N."/>
        </authorList>
    </citation>
    <scope>NUCLEOTIDE SEQUENCE</scope>
    <source>
        <strain evidence="10">NBRC 14627</strain>
    </source>
</reference>
<keyword evidence="4 7" id="KW-0812">Transmembrane</keyword>
<keyword evidence="5 7" id="KW-1133">Transmembrane helix</keyword>
<feature type="transmembrane region" description="Helical" evidence="7">
    <location>
        <begin position="258"/>
        <end position="275"/>
    </location>
</feature>
<dbReference type="RefSeq" id="WP_285738351.1">
    <property type="nucleotide sequence ID" value="NZ_BSSA01000019.1"/>
</dbReference>
<dbReference type="EMBL" id="BSSA01000019">
    <property type="protein sequence ID" value="GLW72662.1"/>
    <property type="molecule type" value="Genomic_DNA"/>
</dbReference>
<comment type="subcellular location">
    <subcellularLocation>
        <location evidence="1 7">Cell membrane</location>
        <topology evidence="1 7">Multi-pass membrane protein</topology>
    </subcellularLocation>
</comment>
<dbReference type="PANTHER" id="PTHR30193">
    <property type="entry name" value="ABC TRANSPORTER PERMEASE PROTEIN"/>
    <property type="match status" value="1"/>
</dbReference>
<feature type="region of interest" description="Disordered" evidence="8">
    <location>
        <begin position="1"/>
        <end position="45"/>
    </location>
</feature>
<feature type="transmembrane region" description="Helical" evidence="7">
    <location>
        <begin position="304"/>
        <end position="324"/>
    </location>
</feature>
<organism evidence="10 11">
    <name type="scientific">Kitasatospora phosalacinea</name>
    <dbReference type="NCBI Taxonomy" id="2065"/>
    <lineage>
        <taxon>Bacteria</taxon>
        <taxon>Bacillati</taxon>
        <taxon>Actinomycetota</taxon>
        <taxon>Actinomycetes</taxon>
        <taxon>Kitasatosporales</taxon>
        <taxon>Streptomycetaceae</taxon>
        <taxon>Kitasatospora</taxon>
    </lineage>
</organism>
<evidence type="ECO:0000259" key="9">
    <source>
        <dbReference type="PROSITE" id="PS50928"/>
    </source>
</evidence>
<evidence type="ECO:0000256" key="3">
    <source>
        <dbReference type="ARBA" id="ARBA00022475"/>
    </source>
</evidence>
<sequence length="333" mass="36387">MTATFRLDPPADPGPGPDEPRPGPAAAGARPATRPRSARPRSARRSEARAGLAMASPAILLLLAFLIVPVLLGFVLSFTNARLVSPEPLRFVGLDNFVRAFTVDPTFFRSMVNTFAFAAVVVPVQAGFGLFLALLVNQRIRGVTAFRVIFFIPVVTSIVVVSILWKFMYQPSGVINSFIDSVTLGAWQGTAWLNDPSTALFAIIVLSVWQAVGFHMLIWLSGLQTIPEELYEAARMDGAGAWRQFKDVTWPCLRPTRIFVLITITIAALGLFVQIDVMTQGGPVDSTSTLVYHAVLTGYRQQQIGYGSALSLVFFVIVLVIALVQRHLTRDKD</sequence>
<accession>A0A9W6V4X0</accession>
<keyword evidence="3" id="KW-1003">Cell membrane</keyword>
<proteinExistence type="inferred from homology"/>
<gene>
    <name evidence="10" type="ORF">Kpho02_49610</name>
</gene>
<feature type="transmembrane region" description="Helical" evidence="7">
    <location>
        <begin position="115"/>
        <end position="136"/>
    </location>
</feature>